<feature type="compositionally biased region" description="Basic and acidic residues" evidence="1">
    <location>
        <begin position="516"/>
        <end position="525"/>
    </location>
</feature>
<dbReference type="KEGG" id="pfp:PFL1_05439"/>
<feature type="compositionally biased region" description="Basic and acidic residues" evidence="1">
    <location>
        <begin position="537"/>
        <end position="547"/>
    </location>
</feature>
<feature type="region of interest" description="Disordered" evidence="1">
    <location>
        <begin position="442"/>
        <end position="470"/>
    </location>
</feature>
<dbReference type="RefSeq" id="XP_007881160.1">
    <property type="nucleotide sequence ID" value="XM_007882969.1"/>
</dbReference>
<evidence type="ECO:0008006" key="4">
    <source>
        <dbReference type="Google" id="ProtNLM"/>
    </source>
</evidence>
<feature type="region of interest" description="Disordered" evidence="1">
    <location>
        <begin position="488"/>
        <end position="560"/>
    </location>
</feature>
<feature type="compositionally biased region" description="Low complexity" evidence="1">
    <location>
        <begin position="591"/>
        <end position="601"/>
    </location>
</feature>
<evidence type="ECO:0000313" key="2">
    <source>
        <dbReference type="EMBL" id="EPQ27158.1"/>
    </source>
</evidence>
<gene>
    <name evidence="2" type="ORF">PFL1_05439</name>
</gene>
<reference evidence="2 3" key="1">
    <citation type="journal article" date="2013" name="Plant Cell">
        <title>The transition from a phytopathogenic smut ancestor to an anamorphic biocontrol agent deciphered by comparative whole-genome analysis.</title>
        <authorList>
            <person name="Lefebvre F."/>
            <person name="Joly D.L."/>
            <person name="Labbe C."/>
            <person name="Teichmann B."/>
            <person name="Linning R."/>
            <person name="Belzile F."/>
            <person name="Bakkeren G."/>
            <person name="Belanger R.R."/>
        </authorList>
    </citation>
    <scope>NUCLEOTIDE SEQUENCE [LARGE SCALE GENOMIC DNA]</scope>
    <source>
        <strain evidence="2 3">PF-1</strain>
    </source>
</reference>
<dbReference type="AlphaFoldDB" id="A0A061H3P0"/>
<feature type="region of interest" description="Disordered" evidence="1">
    <location>
        <begin position="591"/>
        <end position="625"/>
    </location>
</feature>
<name>A0A061H3P0_9BASI</name>
<proteinExistence type="predicted"/>
<dbReference type="HOGENOM" id="CLU_393360_0_0_1"/>
<organism evidence="2 3">
    <name type="scientific">Pseudozyma flocculosa PF-1</name>
    <dbReference type="NCBI Taxonomy" id="1277687"/>
    <lineage>
        <taxon>Eukaryota</taxon>
        <taxon>Fungi</taxon>
        <taxon>Dikarya</taxon>
        <taxon>Basidiomycota</taxon>
        <taxon>Ustilaginomycotina</taxon>
        <taxon>Ustilaginomycetes</taxon>
        <taxon>Ustilaginales</taxon>
        <taxon>Ustilaginaceae</taxon>
        <taxon>Pseudozyma</taxon>
    </lineage>
</organism>
<feature type="compositionally biased region" description="Basic residues" evidence="1">
    <location>
        <begin position="444"/>
        <end position="455"/>
    </location>
</feature>
<feature type="compositionally biased region" description="Gly residues" evidence="1">
    <location>
        <begin position="732"/>
        <end position="743"/>
    </location>
</feature>
<dbReference type="EMBL" id="KE361641">
    <property type="protein sequence ID" value="EPQ27158.1"/>
    <property type="molecule type" value="Genomic_DNA"/>
</dbReference>
<dbReference type="Proteomes" id="UP000053664">
    <property type="component" value="Unassembled WGS sequence"/>
</dbReference>
<dbReference type="OrthoDB" id="2546157at2759"/>
<dbReference type="GeneID" id="19319530"/>
<dbReference type="eggNOG" id="ENOG502TMDC">
    <property type="taxonomic scope" value="Eukaryota"/>
</dbReference>
<feature type="region of interest" description="Disordered" evidence="1">
    <location>
        <begin position="786"/>
        <end position="818"/>
    </location>
</feature>
<feature type="region of interest" description="Disordered" evidence="1">
    <location>
        <begin position="690"/>
        <end position="770"/>
    </location>
</feature>
<evidence type="ECO:0000256" key="1">
    <source>
        <dbReference type="SAM" id="MobiDB-lite"/>
    </source>
</evidence>
<evidence type="ECO:0000313" key="3">
    <source>
        <dbReference type="Proteomes" id="UP000053664"/>
    </source>
</evidence>
<accession>A0A061H3P0</accession>
<feature type="compositionally biased region" description="Acidic residues" evidence="1">
    <location>
        <begin position="789"/>
        <end position="811"/>
    </location>
</feature>
<protein>
    <recommendedName>
        <fullName evidence="4">TFIIB-type domain-containing protein</fullName>
    </recommendedName>
</protein>
<feature type="compositionally biased region" description="Gly residues" evidence="1">
    <location>
        <begin position="612"/>
        <end position="624"/>
    </location>
</feature>
<sequence>MDDSPTCPSCGAVGSIQYITQILTTACDRCGYVDDSAQFYGSEFNEPENYDRPAAPVSANVSGGGGEASGYTLVSRPGEATPVSSNAFRHLSAGYGLLRTELTSEESRIIADRRHRPAITRLILGTLTRVGHPNFAARANTLFHQAKAAALQRSNAVKAAAAAEAVEAGEDASTALGTTALAGGKFDGSIRWGSVSDCMAAACCYAVLRREGRIIDLETVAGAAMQPLPGVQRSLRHLKILAGHNLRDVGFRHVDVTIVRILDFFDDEMRRTGGSALQPAVRKFLGAFELQRRPLGGVEAATSSSAKSSVVRAGPATSKRPRFDDVKELALDLGNLWWRRRPPGVSPIHAAYATAVLAMEAAVKRSVTLEMMVPYASVACEGPRVEDELPVGGCRTDGAGDVSLEDGKRHTAIKARYQELLSLLEEWSSRLPWIAAAPPITTPARRRSATPKKRGSAGAPATRASETRSLSRDELICHAADIISFASQQADQEADGVEPIAKRAKRQGAAAGQRQCKGEEGREQGELDDSEVYLDVELPREEAKTGDGSEVGQPSPPRAAIDVAPKRVRGALAHLEPLMVSLERLERAQRSEASAGSSASSRIKDEAAATTGGSGGASGGGGGDYASVRERIEAATGIEGQGAGAVHPIDALSNEQVDELLFTERELASLLRTRDEVEAVARMHQRLRDWDDDDGRRGGGQGPGAPATRAAKRNGPTTKRTRALGVFERGDGGGGGEVDGGPGRAKRTAESSMSGDGGDDQVGDGGIRSGTVLADGAAARRVVVAPMIDLDEQQEGSDWSDDDDGDSDGDGDVERGGC</sequence>